<dbReference type="Proteomes" id="UP000053815">
    <property type="component" value="Unassembled WGS sequence"/>
</dbReference>
<keyword evidence="1" id="KW-0732">Signal</keyword>
<evidence type="ECO:0000313" key="2">
    <source>
        <dbReference type="EMBL" id="GAN01587.1"/>
    </source>
</evidence>
<feature type="chain" id="PRO_5002199739" evidence="1">
    <location>
        <begin position="37"/>
        <end position="376"/>
    </location>
</feature>
<dbReference type="AlphaFoldDB" id="A0A0C9MEW2"/>
<organism evidence="2">
    <name type="scientific">Mucor ambiguus</name>
    <dbReference type="NCBI Taxonomy" id="91626"/>
    <lineage>
        <taxon>Eukaryota</taxon>
        <taxon>Fungi</taxon>
        <taxon>Fungi incertae sedis</taxon>
        <taxon>Mucoromycota</taxon>
        <taxon>Mucoromycotina</taxon>
        <taxon>Mucoromycetes</taxon>
        <taxon>Mucorales</taxon>
        <taxon>Mucorineae</taxon>
        <taxon>Mucoraceae</taxon>
        <taxon>Mucor</taxon>
    </lineage>
</organism>
<evidence type="ECO:0000256" key="1">
    <source>
        <dbReference type="SAM" id="SignalP"/>
    </source>
</evidence>
<name>A0A0C9MEW2_9FUNG</name>
<accession>A0A0C9MEW2</accession>
<proteinExistence type="predicted"/>
<dbReference type="EMBL" id="DF836298">
    <property type="protein sequence ID" value="GAN01587.1"/>
    <property type="molecule type" value="Genomic_DNA"/>
</dbReference>
<feature type="signal peptide" evidence="1">
    <location>
        <begin position="1"/>
        <end position="36"/>
    </location>
</feature>
<protein>
    <submittedName>
        <fullName evidence="2">Uncharacterized protein</fullName>
    </submittedName>
</protein>
<reference evidence="2" key="1">
    <citation type="submission" date="2014-09" db="EMBL/GenBank/DDBJ databases">
        <title>Draft genome sequence of an oleaginous Mucoromycotina fungus Mucor ambiguus NBRC6742.</title>
        <authorList>
            <person name="Takeda I."/>
            <person name="Yamane N."/>
            <person name="Morita T."/>
            <person name="Tamano K."/>
            <person name="Machida M."/>
            <person name="Baker S."/>
            <person name="Koike H."/>
        </authorList>
    </citation>
    <scope>NUCLEOTIDE SEQUENCE</scope>
    <source>
        <strain evidence="2">NBRC 6742</strain>
    </source>
</reference>
<sequence>MIQDLFSRSRQKFNLVIMKLISTCLSLLLISTSVCASTPSNNTTPIIDSLLRYNTSILDAVHAFKGICFGDFNAEEGTQRFNKSIAVQGNFVSNSFHVNSNATSIVCSANATSMMDFGLVVAGTLNTVNTTVNGAISSLSSTGSITDGCFSNITVDFDSLHREALNISQFFAQQKPNMVIRDGGFLSDGQFLGSTNQDYYVYTFNKCAVDTCVMPSYLYSSPEQIFHGGNWTGPYNTDYPKDKPIVFNIPVLTDTVFNMSTANPAAGLEGANILYNIYPVLTSGAYDVNGHVVWLRNTTEAINGFMLAPSTYVIENNKGGFTDNLMTARYLSVVDVNAMFNSTSAYPDIVHANSTIAGNSSAAVNTSGITSSSAKK</sequence>
<evidence type="ECO:0000313" key="3">
    <source>
        <dbReference type="Proteomes" id="UP000053815"/>
    </source>
</evidence>
<dbReference type="OrthoDB" id="2279095at2759"/>
<keyword evidence="3" id="KW-1185">Reference proteome</keyword>
<dbReference type="STRING" id="91626.A0A0C9MEW2"/>
<gene>
    <name evidence="2" type="ORF">MAM1_0009c01021</name>
</gene>